<dbReference type="NCBIfam" id="TIGR00278">
    <property type="entry name" value="membrane protein insertion efficiency factor YidD"/>
    <property type="match status" value="1"/>
</dbReference>
<evidence type="ECO:0008006" key="2">
    <source>
        <dbReference type="Google" id="ProtNLM"/>
    </source>
</evidence>
<dbReference type="PANTHER" id="PTHR33383">
    <property type="entry name" value="MEMBRANE PROTEIN INSERTION EFFICIENCY FACTOR-RELATED"/>
    <property type="match status" value="1"/>
</dbReference>
<name>X0XQN9_9ZZZZ</name>
<comment type="caution">
    <text evidence="1">The sequence shown here is derived from an EMBL/GenBank/DDBJ whole genome shotgun (WGS) entry which is preliminary data.</text>
</comment>
<dbReference type="HAMAP" id="MF_00386">
    <property type="entry name" value="UPF0161_YidD"/>
    <property type="match status" value="1"/>
</dbReference>
<dbReference type="Pfam" id="PF01809">
    <property type="entry name" value="YidD"/>
    <property type="match status" value="1"/>
</dbReference>
<dbReference type="InterPro" id="IPR002696">
    <property type="entry name" value="Membr_insert_effic_factor_YidD"/>
</dbReference>
<proteinExistence type="inferred from homology"/>
<gene>
    <name evidence="1" type="ORF">S01H1_63695</name>
</gene>
<protein>
    <recommendedName>
        <fullName evidence="2">Membrane protein insertion efficiency factor YidD</fullName>
    </recommendedName>
</protein>
<organism evidence="1">
    <name type="scientific">marine sediment metagenome</name>
    <dbReference type="NCBI Taxonomy" id="412755"/>
    <lineage>
        <taxon>unclassified sequences</taxon>
        <taxon>metagenomes</taxon>
        <taxon>ecological metagenomes</taxon>
    </lineage>
</organism>
<sequence length="69" mass="7753">MTQLAMGLIKLYQNTVSKILPPVCRFQPTCSHYGFEAIKKYGFARGSWLAAKRIVRCNPFSEGGYDPVP</sequence>
<dbReference type="AlphaFoldDB" id="X0XQN9"/>
<accession>X0XQN9</accession>
<reference evidence="1" key="1">
    <citation type="journal article" date="2014" name="Front. Microbiol.">
        <title>High frequency of phylogenetically diverse reductive dehalogenase-homologous genes in deep subseafloor sedimentary metagenomes.</title>
        <authorList>
            <person name="Kawai M."/>
            <person name="Futagami T."/>
            <person name="Toyoda A."/>
            <person name="Takaki Y."/>
            <person name="Nishi S."/>
            <person name="Hori S."/>
            <person name="Arai W."/>
            <person name="Tsubouchi T."/>
            <person name="Morono Y."/>
            <person name="Uchiyama I."/>
            <person name="Ito T."/>
            <person name="Fujiyama A."/>
            <person name="Inagaki F."/>
            <person name="Takami H."/>
        </authorList>
    </citation>
    <scope>NUCLEOTIDE SEQUENCE</scope>
    <source>
        <strain evidence="1">Expedition CK06-06</strain>
    </source>
</reference>
<dbReference type="EMBL" id="BARS01041940">
    <property type="protein sequence ID" value="GAG37662.1"/>
    <property type="molecule type" value="Genomic_DNA"/>
</dbReference>
<evidence type="ECO:0000313" key="1">
    <source>
        <dbReference type="EMBL" id="GAG37662.1"/>
    </source>
</evidence>
<dbReference type="PANTHER" id="PTHR33383:SF1">
    <property type="entry name" value="MEMBRANE PROTEIN INSERTION EFFICIENCY FACTOR-RELATED"/>
    <property type="match status" value="1"/>
</dbReference>
<dbReference type="SMART" id="SM01234">
    <property type="entry name" value="Haemolytic"/>
    <property type="match status" value="1"/>
</dbReference>